<accession>A0ABZ0PB24</accession>
<keyword evidence="4 6" id="KW-0378">Hydrolase</keyword>
<dbReference type="InterPro" id="IPR000086">
    <property type="entry name" value="NUDIX_hydrolase_dom"/>
</dbReference>
<evidence type="ECO:0000256" key="5">
    <source>
        <dbReference type="ARBA" id="ARBA00032644"/>
    </source>
</evidence>
<keyword evidence="9" id="KW-1185">Reference proteome</keyword>
<dbReference type="InterPro" id="IPR020084">
    <property type="entry name" value="NUDIX_hydrolase_CS"/>
</dbReference>
<feature type="domain" description="Nudix hydrolase" evidence="7">
    <location>
        <begin position="2"/>
        <end position="130"/>
    </location>
</feature>
<dbReference type="InterPro" id="IPR020476">
    <property type="entry name" value="Nudix_hydrolase"/>
</dbReference>
<dbReference type="InterPro" id="IPR051325">
    <property type="entry name" value="Nudix_hydrolase_domain"/>
</dbReference>
<evidence type="ECO:0000256" key="6">
    <source>
        <dbReference type="RuleBase" id="RU003476"/>
    </source>
</evidence>
<dbReference type="Gene3D" id="3.90.79.10">
    <property type="entry name" value="Nucleoside Triphosphate Pyrophosphohydrolase"/>
    <property type="match status" value="1"/>
</dbReference>
<dbReference type="PROSITE" id="PS00893">
    <property type="entry name" value="NUDIX_BOX"/>
    <property type="match status" value="1"/>
</dbReference>
<dbReference type="SUPFAM" id="SSF55811">
    <property type="entry name" value="Nudix"/>
    <property type="match status" value="1"/>
</dbReference>
<evidence type="ECO:0000256" key="4">
    <source>
        <dbReference type="ARBA" id="ARBA00022801"/>
    </source>
</evidence>
<gene>
    <name evidence="8" type="ORF">R9B83_02235</name>
</gene>
<evidence type="ECO:0000256" key="1">
    <source>
        <dbReference type="ARBA" id="ARBA00005582"/>
    </source>
</evidence>
<keyword evidence="3" id="KW-0547">Nucleotide-binding</keyword>
<evidence type="ECO:0000259" key="7">
    <source>
        <dbReference type="PROSITE" id="PS51462"/>
    </source>
</evidence>
<evidence type="ECO:0000256" key="3">
    <source>
        <dbReference type="ARBA" id="ARBA00022741"/>
    </source>
</evidence>
<evidence type="ECO:0000313" key="8">
    <source>
        <dbReference type="EMBL" id="WPB53789.1"/>
    </source>
</evidence>
<dbReference type="InterPro" id="IPR015797">
    <property type="entry name" value="NUDIX_hydrolase-like_dom_sf"/>
</dbReference>
<proteinExistence type="inferred from homology"/>
<organism evidence="8 9">
    <name type="scientific">Metamycoplasma equirhinis</name>
    <dbReference type="NCBI Taxonomy" id="92402"/>
    <lineage>
        <taxon>Bacteria</taxon>
        <taxon>Bacillati</taxon>
        <taxon>Mycoplasmatota</taxon>
        <taxon>Mycoplasmoidales</taxon>
        <taxon>Metamycoplasmataceae</taxon>
        <taxon>Metamycoplasma</taxon>
    </lineage>
</organism>
<dbReference type="EMBL" id="CP137845">
    <property type="protein sequence ID" value="WPB53789.1"/>
    <property type="molecule type" value="Genomic_DNA"/>
</dbReference>
<comment type="similarity">
    <text evidence="1 6">Belongs to the Nudix hydrolase family.</text>
</comment>
<dbReference type="PRINTS" id="PR00502">
    <property type="entry name" value="NUDIXFAMILY"/>
</dbReference>
<dbReference type="Pfam" id="PF00293">
    <property type="entry name" value="NUDIX"/>
    <property type="match status" value="1"/>
</dbReference>
<reference evidence="8" key="1">
    <citation type="submission" date="2023-11" db="EMBL/GenBank/DDBJ databases">
        <title>Completed genome sequence of Mycoplasma equirhinis type strain M432/72.</title>
        <authorList>
            <person name="Spergser J."/>
        </authorList>
    </citation>
    <scope>NUCLEOTIDE SEQUENCE [LARGE SCALE GENOMIC DNA]</scope>
    <source>
        <strain evidence="8">M432/72</strain>
    </source>
</reference>
<evidence type="ECO:0000313" key="9">
    <source>
        <dbReference type="Proteomes" id="UP001303601"/>
    </source>
</evidence>
<name>A0ABZ0PB24_9BACT</name>
<protein>
    <recommendedName>
        <fullName evidence="2">Bis(5'-nucleosyl)-tetraphosphatase [asymmetrical]</fullName>
    </recommendedName>
    <alternativeName>
        <fullName evidence="5">Diadenosine 5',5'''-P1,P4-tetraphosphate asymmetrical hydrolase</fullName>
    </alternativeName>
</protein>
<dbReference type="RefSeq" id="WP_140031358.1">
    <property type="nucleotide sequence ID" value="NZ_CP137845.1"/>
</dbReference>
<dbReference type="CDD" id="cd03428">
    <property type="entry name" value="NUDIX_Ap4A_Nudt2"/>
    <property type="match status" value="1"/>
</dbReference>
<dbReference type="PANTHER" id="PTHR21340:SF0">
    <property type="entry name" value="BIS(5'-NUCLEOSYL)-TETRAPHOSPHATASE [ASYMMETRICAL]"/>
    <property type="match status" value="1"/>
</dbReference>
<dbReference type="InterPro" id="IPR003565">
    <property type="entry name" value="Tetra_PHTase"/>
</dbReference>
<sequence>MNKEKSCGAIIFKYINRDLHVLMVKQNLGHWGFPKGHVELNETEKETAIREVKEETNIDIEIIGNFEYVTSYSPYEGTIKDVKYFLAIPLSNYLKKQDTEISNLQWVAIKDALENKITYHNDFLLLSNALNYYEDNYEFLSEIVNKFS</sequence>
<dbReference type="PROSITE" id="PS51462">
    <property type="entry name" value="NUDIX"/>
    <property type="match status" value="1"/>
</dbReference>
<dbReference type="GeneID" id="94493692"/>
<dbReference type="Proteomes" id="UP001303601">
    <property type="component" value="Chromosome"/>
</dbReference>
<dbReference type="PANTHER" id="PTHR21340">
    <property type="entry name" value="DIADENOSINE 5,5-P1,P4-TETRAPHOSPHATE PYROPHOSPHOHYDROLASE MUTT"/>
    <property type="match status" value="1"/>
</dbReference>
<evidence type="ECO:0000256" key="2">
    <source>
        <dbReference type="ARBA" id="ARBA00018911"/>
    </source>
</evidence>